<keyword evidence="1" id="KW-0560">Oxidoreductase</keyword>
<gene>
    <name evidence="1" type="ORF">IAA98_08715</name>
</gene>
<dbReference type="EMBL" id="DVLP01000262">
    <property type="protein sequence ID" value="HIT75652.1"/>
    <property type="molecule type" value="Genomic_DNA"/>
</dbReference>
<proteinExistence type="predicted"/>
<protein>
    <submittedName>
        <fullName evidence="1">Phytanoyl-CoA dioxygenase family protein</fullName>
    </submittedName>
</protein>
<dbReference type="PANTHER" id="PTHR20883">
    <property type="entry name" value="PHYTANOYL-COA DIOXYGENASE DOMAIN CONTAINING 1"/>
    <property type="match status" value="1"/>
</dbReference>
<comment type="caution">
    <text evidence="1">The sequence shown here is derived from an EMBL/GenBank/DDBJ whole genome shotgun (WGS) entry which is preliminary data.</text>
</comment>
<dbReference type="InterPro" id="IPR008775">
    <property type="entry name" value="Phytyl_CoA_dOase-like"/>
</dbReference>
<reference evidence="1" key="1">
    <citation type="submission" date="2020-10" db="EMBL/GenBank/DDBJ databases">
        <authorList>
            <person name="Gilroy R."/>
        </authorList>
    </citation>
    <scope>NUCLEOTIDE SEQUENCE</scope>
    <source>
        <strain evidence="1">ChiGjej1B1-24693</strain>
    </source>
</reference>
<dbReference type="Gene3D" id="2.60.120.620">
    <property type="entry name" value="q2cbj1_9rhob like domain"/>
    <property type="match status" value="1"/>
</dbReference>
<dbReference type="GO" id="GO:0016706">
    <property type="term" value="F:2-oxoglutarate-dependent dioxygenase activity"/>
    <property type="evidence" value="ECO:0007669"/>
    <property type="project" value="UniProtKB-ARBA"/>
</dbReference>
<sequence length="235" mass="26107">MDASSLSSEQLEQYDRDGWTVLPGLLSRDETAAISAEADRLVDHQPSHTPTGWVFGLHSQDDLCQQIARDPRVVTPVQQLVGPGVSIHSSKLVTKLAQDATQCNWHQDEAFYSDTEDPAMLSGCRMSIWIPLQDVDQDNGCLYIVPGSHRWGLDPYELVGEGHCRRQVLRTDLADEQCMAVPLSAGDCLFFSAYLWHHSKGNASDELRRAFIVSYQEARVPRNAYGDPAEVLVPG</sequence>
<accession>A0A9D1GYU9</accession>
<dbReference type="Proteomes" id="UP000886842">
    <property type="component" value="Unassembled WGS sequence"/>
</dbReference>
<reference evidence="1" key="2">
    <citation type="journal article" date="2021" name="PeerJ">
        <title>Extensive microbial diversity within the chicken gut microbiome revealed by metagenomics and culture.</title>
        <authorList>
            <person name="Gilroy R."/>
            <person name="Ravi A."/>
            <person name="Getino M."/>
            <person name="Pursley I."/>
            <person name="Horton D.L."/>
            <person name="Alikhan N.F."/>
            <person name="Baker D."/>
            <person name="Gharbi K."/>
            <person name="Hall N."/>
            <person name="Watson M."/>
            <person name="Adriaenssens E.M."/>
            <person name="Foster-Nyarko E."/>
            <person name="Jarju S."/>
            <person name="Secka A."/>
            <person name="Antonio M."/>
            <person name="Oren A."/>
            <person name="Chaudhuri R.R."/>
            <person name="La Ragione R."/>
            <person name="Hildebrand F."/>
            <person name="Pallen M.J."/>
        </authorList>
    </citation>
    <scope>NUCLEOTIDE SEQUENCE</scope>
    <source>
        <strain evidence="1">ChiGjej1B1-24693</strain>
    </source>
</reference>
<evidence type="ECO:0000313" key="2">
    <source>
        <dbReference type="Proteomes" id="UP000886842"/>
    </source>
</evidence>
<keyword evidence="1" id="KW-0223">Dioxygenase</keyword>
<dbReference type="Pfam" id="PF05721">
    <property type="entry name" value="PhyH"/>
    <property type="match status" value="1"/>
</dbReference>
<dbReference type="SUPFAM" id="SSF51197">
    <property type="entry name" value="Clavaminate synthase-like"/>
    <property type="match status" value="1"/>
</dbReference>
<dbReference type="PANTHER" id="PTHR20883:SF46">
    <property type="entry name" value="PHYTANOYL-COA HYDROXYLASE"/>
    <property type="match status" value="1"/>
</dbReference>
<name>A0A9D1GYU9_9ACTN</name>
<evidence type="ECO:0000313" key="1">
    <source>
        <dbReference type="EMBL" id="HIT75652.1"/>
    </source>
</evidence>
<organism evidence="1 2">
    <name type="scientific">Candidatus Avipropionibacterium avicola</name>
    <dbReference type="NCBI Taxonomy" id="2840701"/>
    <lineage>
        <taxon>Bacteria</taxon>
        <taxon>Bacillati</taxon>
        <taxon>Actinomycetota</taxon>
        <taxon>Actinomycetes</taxon>
        <taxon>Propionibacteriales</taxon>
        <taxon>Propionibacteriaceae</taxon>
        <taxon>Propionibacteriaceae incertae sedis</taxon>
        <taxon>Candidatus Avipropionibacterium</taxon>
    </lineage>
</organism>
<dbReference type="GO" id="GO:0005506">
    <property type="term" value="F:iron ion binding"/>
    <property type="evidence" value="ECO:0007669"/>
    <property type="project" value="UniProtKB-ARBA"/>
</dbReference>
<dbReference type="AlphaFoldDB" id="A0A9D1GYU9"/>